<name>A0A6J5L3N5_9CAUD</name>
<evidence type="ECO:0000313" key="2">
    <source>
        <dbReference type="EMBL" id="CAB4129124.1"/>
    </source>
</evidence>
<reference evidence="2" key="1">
    <citation type="submission" date="2020-04" db="EMBL/GenBank/DDBJ databases">
        <authorList>
            <person name="Chiriac C."/>
            <person name="Salcher M."/>
            <person name="Ghai R."/>
            <person name="Kavagutti S V."/>
        </authorList>
    </citation>
    <scope>NUCLEOTIDE SEQUENCE</scope>
</reference>
<dbReference type="SUPFAM" id="SSF53335">
    <property type="entry name" value="S-adenosyl-L-methionine-dependent methyltransferases"/>
    <property type="match status" value="1"/>
</dbReference>
<dbReference type="Gene3D" id="3.40.50.150">
    <property type="entry name" value="Vaccinia Virus protein VP39"/>
    <property type="match status" value="1"/>
</dbReference>
<accession>A0A6J5L3N5</accession>
<dbReference type="GO" id="GO:0008171">
    <property type="term" value="F:O-methyltransferase activity"/>
    <property type="evidence" value="ECO:0007669"/>
    <property type="project" value="TreeGrafter"/>
</dbReference>
<proteinExistence type="predicted"/>
<dbReference type="PANTHER" id="PTHR36973">
    <property type="entry name" value="SLL1456 PROTEIN-RELATED"/>
    <property type="match status" value="1"/>
</dbReference>
<dbReference type="InterPro" id="IPR053188">
    <property type="entry name" value="FkbM_Methyltransferase"/>
</dbReference>
<organism evidence="2">
    <name type="scientific">uncultured Caudovirales phage</name>
    <dbReference type="NCBI Taxonomy" id="2100421"/>
    <lineage>
        <taxon>Viruses</taxon>
        <taxon>Duplodnaviria</taxon>
        <taxon>Heunggongvirae</taxon>
        <taxon>Uroviricota</taxon>
        <taxon>Caudoviricetes</taxon>
        <taxon>Peduoviridae</taxon>
        <taxon>Maltschvirus</taxon>
        <taxon>Maltschvirus maltsch</taxon>
    </lineage>
</organism>
<sequence>MRNWHEFFTHIKQQGFNPTTIVDVGVATDTDDLYVHFPDAKYLFIEPCAEFEPSLQQLCYRFPGSVYMLAAAGATDGELTINVTPDLGGTSRFKTLESVDGAYTMTERTVPQFAIDTLWETLELEGPALLKIDVQGGEVEVLKGAQKVIDKFEVIMLECGLIEQYIGQPVFHEYIAYLASLGFVVYDIIHTGYADTGMLAQIDLVCVKKDGQFRQDQRAMTDYSLVEQKVNNYKGISRNDNI</sequence>
<gene>
    <name evidence="2" type="ORF">UFOVP112_222</name>
</gene>
<dbReference type="Pfam" id="PF05050">
    <property type="entry name" value="Methyltransf_21"/>
    <property type="match status" value="1"/>
</dbReference>
<protein>
    <submittedName>
        <fullName evidence="2">FkbM_fam, methyltransferase, FkbM family</fullName>
    </submittedName>
</protein>
<dbReference type="InterPro" id="IPR029063">
    <property type="entry name" value="SAM-dependent_MTases_sf"/>
</dbReference>
<keyword evidence="2" id="KW-0808">Transferase</keyword>
<keyword evidence="2" id="KW-0489">Methyltransferase</keyword>
<evidence type="ECO:0000259" key="1">
    <source>
        <dbReference type="Pfam" id="PF05050"/>
    </source>
</evidence>
<dbReference type="NCBIfam" id="TIGR01444">
    <property type="entry name" value="fkbM_fam"/>
    <property type="match status" value="1"/>
</dbReference>
<dbReference type="PANTHER" id="PTHR36973:SF4">
    <property type="entry name" value="NODULATION PROTEIN"/>
    <property type="match status" value="1"/>
</dbReference>
<feature type="domain" description="Methyltransferase FkbM" evidence="1">
    <location>
        <begin position="35"/>
        <end position="184"/>
    </location>
</feature>
<dbReference type="EMBL" id="LR796233">
    <property type="protein sequence ID" value="CAB4129124.1"/>
    <property type="molecule type" value="Genomic_DNA"/>
</dbReference>
<dbReference type="GO" id="GO:0032259">
    <property type="term" value="P:methylation"/>
    <property type="evidence" value="ECO:0007669"/>
    <property type="project" value="UniProtKB-KW"/>
</dbReference>
<dbReference type="InterPro" id="IPR006342">
    <property type="entry name" value="FkbM_mtfrase"/>
</dbReference>